<feature type="domain" description="O-acyltransferase WSD1 C-terminal" evidence="1">
    <location>
        <begin position="5"/>
        <end position="70"/>
    </location>
</feature>
<dbReference type="InterPro" id="IPR009721">
    <property type="entry name" value="O-acyltransferase_WSD1_C"/>
</dbReference>
<evidence type="ECO:0000259" key="1">
    <source>
        <dbReference type="Pfam" id="PF06974"/>
    </source>
</evidence>
<evidence type="ECO:0000313" key="2">
    <source>
        <dbReference type="EMBL" id="MBW0133833.1"/>
    </source>
</evidence>
<keyword evidence="3" id="KW-1185">Reference proteome</keyword>
<proteinExistence type="predicted"/>
<dbReference type="RefSeq" id="WP_218606113.1">
    <property type="nucleotide sequence ID" value="NZ_JADQDJ010000512.1"/>
</dbReference>
<protein>
    <submittedName>
        <fullName evidence="2">DUF1298 domain-containing protein</fullName>
    </submittedName>
</protein>
<dbReference type="Pfam" id="PF06974">
    <property type="entry name" value="WS_DGAT_C"/>
    <property type="match status" value="1"/>
</dbReference>
<name>A0ABS6UNK5_9PSEU</name>
<comment type="caution">
    <text evidence="2">The sequence shown here is derived from an EMBL/GenBank/DDBJ whole genome shotgun (WGS) entry which is preliminary data.</text>
</comment>
<organism evidence="2 3">
    <name type="scientific">Pseudonocardia abyssalis</name>
    <dbReference type="NCBI Taxonomy" id="2792008"/>
    <lineage>
        <taxon>Bacteria</taxon>
        <taxon>Bacillati</taxon>
        <taxon>Actinomycetota</taxon>
        <taxon>Actinomycetes</taxon>
        <taxon>Pseudonocardiales</taxon>
        <taxon>Pseudonocardiaceae</taxon>
        <taxon>Pseudonocardia</taxon>
    </lineage>
</organism>
<evidence type="ECO:0000313" key="3">
    <source>
        <dbReference type="Proteomes" id="UP000694287"/>
    </source>
</evidence>
<reference evidence="2 3" key="1">
    <citation type="submission" date="2020-11" db="EMBL/GenBank/DDBJ databases">
        <title>Pseudonocardia abyssalis sp. nov. and Pseudonocardia oceani sp. nov., description and phylogenomic analysis of two novel actinomycetes isolated from the deep Southern Ocean.</title>
        <authorList>
            <person name="Parra J."/>
        </authorList>
    </citation>
    <scope>NUCLEOTIDE SEQUENCE [LARGE SCALE GENOMIC DNA]</scope>
    <source>
        <strain evidence="2 3">KRD-168</strain>
    </source>
</reference>
<dbReference type="Proteomes" id="UP000694287">
    <property type="component" value="Unassembled WGS sequence"/>
</dbReference>
<sequence>MSVELATVPGRRTPLHALGGRLVEISPYVPIASSARVGVSISTYLDRIAFGVTGDRDAASDVDVLARGIAGKPTELVAAATAGSRT</sequence>
<dbReference type="EMBL" id="JADQDK010000001">
    <property type="protein sequence ID" value="MBW0133833.1"/>
    <property type="molecule type" value="Genomic_DNA"/>
</dbReference>
<accession>A0ABS6UNK5</accession>
<gene>
    <name evidence="2" type="ORF">I4I81_06150</name>
</gene>